<dbReference type="PANTHER" id="PTHR43483:SF3">
    <property type="entry name" value="MEMBRANE TRANSPORTER PROTEIN HI_0806-RELATED"/>
    <property type="match status" value="1"/>
</dbReference>
<feature type="transmembrane region" description="Helical" evidence="5">
    <location>
        <begin position="114"/>
        <end position="135"/>
    </location>
</feature>
<evidence type="ECO:0000256" key="1">
    <source>
        <dbReference type="ARBA" id="ARBA00004141"/>
    </source>
</evidence>
<evidence type="ECO:0000256" key="2">
    <source>
        <dbReference type="ARBA" id="ARBA00022692"/>
    </source>
</evidence>
<evidence type="ECO:0000256" key="4">
    <source>
        <dbReference type="ARBA" id="ARBA00023136"/>
    </source>
</evidence>
<evidence type="ECO:0000256" key="3">
    <source>
        <dbReference type="ARBA" id="ARBA00022989"/>
    </source>
</evidence>
<feature type="transmembrane region" description="Helical" evidence="5">
    <location>
        <begin position="278"/>
        <end position="296"/>
    </location>
</feature>
<gene>
    <name evidence="6" type="ORF">KJ970_00270</name>
</gene>
<dbReference type="InterPro" id="IPR002781">
    <property type="entry name" value="TM_pro_TauE-like"/>
</dbReference>
<dbReference type="AlphaFoldDB" id="A0A948W4G6"/>
<feature type="transmembrane region" description="Helical" evidence="5">
    <location>
        <begin position="195"/>
        <end position="216"/>
    </location>
</feature>
<dbReference type="EMBL" id="JAHJDP010000002">
    <property type="protein sequence ID" value="MBU2689334.1"/>
    <property type="molecule type" value="Genomic_DNA"/>
</dbReference>
<proteinExistence type="inferred from homology"/>
<dbReference type="PANTHER" id="PTHR43483">
    <property type="entry name" value="MEMBRANE TRANSPORTER PROTEIN HI_0806-RELATED"/>
    <property type="match status" value="1"/>
</dbReference>
<feature type="transmembrane region" description="Helical" evidence="5">
    <location>
        <begin position="45"/>
        <end position="73"/>
    </location>
</feature>
<keyword evidence="5" id="KW-1003">Cell membrane</keyword>
<keyword evidence="2 5" id="KW-0812">Transmembrane</keyword>
<evidence type="ECO:0000256" key="5">
    <source>
        <dbReference type="RuleBase" id="RU363041"/>
    </source>
</evidence>
<evidence type="ECO:0000313" key="7">
    <source>
        <dbReference type="Proteomes" id="UP000777784"/>
    </source>
</evidence>
<feature type="transmembrane region" description="Helical" evidence="5">
    <location>
        <begin position="142"/>
        <end position="160"/>
    </location>
</feature>
<organism evidence="6 7">
    <name type="scientific">Eiseniibacteriota bacterium</name>
    <dbReference type="NCBI Taxonomy" id="2212470"/>
    <lineage>
        <taxon>Bacteria</taxon>
        <taxon>Candidatus Eiseniibacteriota</taxon>
    </lineage>
</organism>
<feature type="transmembrane region" description="Helical" evidence="5">
    <location>
        <begin position="85"/>
        <end position="102"/>
    </location>
</feature>
<feature type="transmembrane region" description="Helical" evidence="5">
    <location>
        <begin position="223"/>
        <end position="241"/>
    </location>
</feature>
<dbReference type="Pfam" id="PF01925">
    <property type="entry name" value="TauE"/>
    <property type="match status" value="1"/>
</dbReference>
<comment type="subcellular location">
    <subcellularLocation>
        <location evidence="5">Cell membrane</location>
        <topology evidence="5">Multi-pass membrane protein</topology>
    </subcellularLocation>
    <subcellularLocation>
        <location evidence="1">Membrane</location>
        <topology evidence="1">Multi-pass membrane protein</topology>
    </subcellularLocation>
</comment>
<comment type="caution">
    <text evidence="6">The sequence shown here is derived from an EMBL/GenBank/DDBJ whole genome shotgun (WGS) entry which is preliminary data.</text>
</comment>
<keyword evidence="3 5" id="KW-1133">Transmembrane helix</keyword>
<evidence type="ECO:0000313" key="6">
    <source>
        <dbReference type="EMBL" id="MBU2689334.1"/>
    </source>
</evidence>
<reference evidence="6" key="1">
    <citation type="submission" date="2021-05" db="EMBL/GenBank/DDBJ databases">
        <title>Energy efficiency and biological interactions define the core microbiome of deep oligotrophic groundwater.</title>
        <authorList>
            <person name="Mehrshad M."/>
            <person name="Lopez-Fernandez M."/>
            <person name="Bell E."/>
            <person name="Bernier-Latmani R."/>
            <person name="Bertilsson S."/>
            <person name="Dopson M."/>
        </authorList>
    </citation>
    <scope>NUCLEOTIDE SEQUENCE</scope>
    <source>
        <strain evidence="6">Modern_marine.mb.64</strain>
    </source>
</reference>
<name>A0A948W4G6_UNCEI</name>
<keyword evidence="4 5" id="KW-0472">Membrane</keyword>
<dbReference type="Proteomes" id="UP000777784">
    <property type="component" value="Unassembled WGS sequence"/>
</dbReference>
<accession>A0A948W4G6</accession>
<feature type="transmembrane region" description="Helical" evidence="5">
    <location>
        <begin position="253"/>
        <end position="271"/>
    </location>
</feature>
<comment type="similarity">
    <text evidence="5">Belongs to the 4-toluene sulfonate uptake permease (TSUP) (TC 2.A.102) family.</text>
</comment>
<dbReference type="GO" id="GO:0005886">
    <property type="term" value="C:plasma membrane"/>
    <property type="evidence" value="ECO:0007669"/>
    <property type="project" value="UniProtKB-SubCell"/>
</dbReference>
<sequence length="300" mass="31119">MNARRNLAAGHGTLDPPRDLMTGCGRHFKWILASQDLMESPVVELALLIVGGLAAGALGGLLGIGGGIILMPILRFAIGLPAPQAAGACIVAVFFTTLGGGYRHYRLGHIVVRSVMPVMLAGLVACAGCSLLFPLLARRGGWLDLGIGLVFLSISVRMLVESIPGLVSWSREAPQHARVEGGLPQKLSIGAVSGALPGLLGIGTGGILVPAFAFLLKTPIKTAMAASLVCFCCNAGVSAAFKYTQGYVDLHVALPLSLGTLVGANLGAIINRRFPSPALKLLFGFVFVCVSLRFILSSVK</sequence>
<protein>
    <recommendedName>
        <fullName evidence="5">Probable membrane transporter protein</fullName>
    </recommendedName>
</protein>